<evidence type="ECO:0000313" key="4">
    <source>
        <dbReference type="Proteomes" id="UP000481109"/>
    </source>
</evidence>
<organism evidence="3 4">
    <name type="scientific">Streptomyces mesophilus</name>
    <dbReference type="NCBI Taxonomy" id="1775132"/>
    <lineage>
        <taxon>Bacteria</taxon>
        <taxon>Bacillati</taxon>
        <taxon>Actinomycetota</taxon>
        <taxon>Actinomycetes</taxon>
        <taxon>Kitasatosporales</taxon>
        <taxon>Streptomycetaceae</taxon>
        <taxon>Streptomyces</taxon>
    </lineage>
</organism>
<gene>
    <name evidence="3" type="ORF">G6045_12715</name>
</gene>
<dbReference type="InterPro" id="IPR050491">
    <property type="entry name" value="AmpC-like"/>
</dbReference>
<evidence type="ECO:0000256" key="1">
    <source>
        <dbReference type="SAM" id="SignalP"/>
    </source>
</evidence>
<dbReference type="AlphaFoldDB" id="A0A6G4XI65"/>
<evidence type="ECO:0000259" key="2">
    <source>
        <dbReference type="Pfam" id="PF00144"/>
    </source>
</evidence>
<evidence type="ECO:0000313" key="3">
    <source>
        <dbReference type="EMBL" id="NGO76517.1"/>
    </source>
</evidence>
<feature type="signal peptide" evidence="1">
    <location>
        <begin position="1"/>
        <end position="25"/>
    </location>
</feature>
<accession>A0A6G4XI65</accession>
<feature type="chain" id="PRO_5038809722" evidence="1">
    <location>
        <begin position="26"/>
        <end position="418"/>
    </location>
</feature>
<protein>
    <submittedName>
        <fullName evidence="3">Beta-lactamase family protein</fullName>
    </submittedName>
</protein>
<keyword evidence="1" id="KW-0732">Signal</keyword>
<dbReference type="EMBL" id="JAAKZW010000038">
    <property type="protein sequence ID" value="NGO76517.1"/>
    <property type="molecule type" value="Genomic_DNA"/>
</dbReference>
<dbReference type="Proteomes" id="UP000481109">
    <property type="component" value="Unassembled WGS sequence"/>
</dbReference>
<dbReference type="InterPro" id="IPR001466">
    <property type="entry name" value="Beta-lactam-related"/>
</dbReference>
<comment type="caution">
    <text evidence="3">The sequence shown here is derived from an EMBL/GenBank/DDBJ whole genome shotgun (WGS) entry which is preliminary data.</text>
</comment>
<dbReference type="Gene3D" id="3.40.710.10">
    <property type="entry name" value="DD-peptidase/beta-lactamase superfamily"/>
    <property type="match status" value="1"/>
</dbReference>
<keyword evidence="4" id="KW-1185">Reference proteome</keyword>
<dbReference type="InterPro" id="IPR012338">
    <property type="entry name" value="Beta-lactam/transpept-like"/>
</dbReference>
<sequence length="418" mass="43579">MLRFRAVLTASIAAMVMVASPAVSVAVSADPTTSAEPRTTNDAVQRVLDRAVSEGGAPGILAEVKNGAGRWFGTSGVADTSTNRKPVSYDRYRIGSTTKTFTATVLLQLVGEGRLSLDDSVEKWLPGVVQGNGHDGSKITVRQLLNHTSGIFNYTNDAGVLAKLVGQGFLDHRFDSVLPQDLVRTAMGHAPDFAPGTSWAYSNTNFILAGMIVEKVSGRSLSAEVTRRIIGPLGLGNTYLPGKSTTIVGPHGRAYSKLMTGDPAAPVHDVTEMSATWAGSAGDMISTAGDINRFYSALLGGRLLRPAQQKEMFTAVETVNWIPNTGYGLGMIRQKLSCGVQVWGHGGTIHGSLSWSMGLRDGSKVASTNINGDWVDQGGISTAVMEATFCPGSAAGAGAGDAAGSAAAVPATRPLQLS</sequence>
<dbReference type="Pfam" id="PF00144">
    <property type="entry name" value="Beta-lactamase"/>
    <property type="match status" value="1"/>
</dbReference>
<feature type="domain" description="Beta-lactamase-related" evidence="2">
    <location>
        <begin position="45"/>
        <end position="352"/>
    </location>
</feature>
<name>A0A6G4XI65_9ACTN</name>
<proteinExistence type="predicted"/>
<dbReference type="SUPFAM" id="SSF56601">
    <property type="entry name" value="beta-lactamase/transpeptidase-like"/>
    <property type="match status" value="1"/>
</dbReference>
<dbReference type="RefSeq" id="WP_165332015.1">
    <property type="nucleotide sequence ID" value="NZ_JAAKZW010000038.1"/>
</dbReference>
<reference evidence="3 4" key="1">
    <citation type="submission" date="2020-02" db="EMBL/GenBank/DDBJ databases">
        <title>Whole-genome analyses of novel actinobacteria.</title>
        <authorList>
            <person name="Sahin N."/>
            <person name="Tokatli A."/>
        </authorList>
    </citation>
    <scope>NUCLEOTIDE SEQUENCE [LARGE SCALE GENOMIC DNA]</scope>
    <source>
        <strain evidence="3 4">YC504</strain>
    </source>
</reference>
<dbReference type="PANTHER" id="PTHR46825:SF7">
    <property type="entry name" value="D-ALANYL-D-ALANINE CARBOXYPEPTIDASE"/>
    <property type="match status" value="1"/>
</dbReference>
<dbReference type="PANTHER" id="PTHR46825">
    <property type="entry name" value="D-ALANYL-D-ALANINE-CARBOXYPEPTIDASE/ENDOPEPTIDASE AMPH"/>
    <property type="match status" value="1"/>
</dbReference>